<comment type="caution">
    <text evidence="4">The sequence shown here is derived from an EMBL/GenBank/DDBJ whole genome shotgun (WGS) entry which is preliminary data.</text>
</comment>
<evidence type="ECO:0000256" key="2">
    <source>
        <dbReference type="ARBA" id="ARBA00023315"/>
    </source>
</evidence>
<feature type="domain" description="N-acetyltransferase" evidence="3">
    <location>
        <begin position="8"/>
        <end position="171"/>
    </location>
</feature>
<dbReference type="InterPro" id="IPR050832">
    <property type="entry name" value="Bact_Acetyltransf"/>
</dbReference>
<evidence type="ECO:0000313" key="4">
    <source>
        <dbReference type="EMBL" id="GAA4964990.1"/>
    </source>
</evidence>
<dbReference type="Gene3D" id="3.40.630.30">
    <property type="match status" value="1"/>
</dbReference>
<dbReference type="PROSITE" id="PS51186">
    <property type="entry name" value="GNAT"/>
    <property type="match status" value="1"/>
</dbReference>
<accession>A0ABP9H9S6</accession>
<proteinExistence type="predicted"/>
<protein>
    <submittedName>
        <fullName evidence="4">GNAT family N-acetyltransferase</fullName>
    </submittedName>
</protein>
<gene>
    <name evidence="4" type="ORF">GCM10023205_31510</name>
</gene>
<name>A0ABP9H9S6_9ACTN</name>
<evidence type="ECO:0000259" key="3">
    <source>
        <dbReference type="PROSITE" id="PS51186"/>
    </source>
</evidence>
<dbReference type="InterPro" id="IPR017255">
    <property type="entry name" value="AcTrfase_GNAT_prd"/>
</dbReference>
<keyword evidence="2" id="KW-0012">Acyltransferase</keyword>
<dbReference type="RefSeq" id="WP_345676098.1">
    <property type="nucleotide sequence ID" value="NZ_BAABHS010000010.1"/>
</dbReference>
<dbReference type="Proteomes" id="UP001500466">
    <property type="component" value="Unassembled WGS sequence"/>
</dbReference>
<organism evidence="4 5">
    <name type="scientific">Yinghuangia aomiensis</name>
    <dbReference type="NCBI Taxonomy" id="676205"/>
    <lineage>
        <taxon>Bacteria</taxon>
        <taxon>Bacillati</taxon>
        <taxon>Actinomycetota</taxon>
        <taxon>Actinomycetes</taxon>
        <taxon>Kitasatosporales</taxon>
        <taxon>Streptomycetaceae</taxon>
        <taxon>Yinghuangia</taxon>
    </lineage>
</organism>
<evidence type="ECO:0000256" key="1">
    <source>
        <dbReference type="ARBA" id="ARBA00022679"/>
    </source>
</evidence>
<dbReference type="Pfam" id="PF00583">
    <property type="entry name" value="Acetyltransf_1"/>
    <property type="match status" value="1"/>
</dbReference>
<keyword evidence="5" id="KW-1185">Reference proteome</keyword>
<reference evidence="5" key="1">
    <citation type="journal article" date="2019" name="Int. J. Syst. Evol. Microbiol.">
        <title>The Global Catalogue of Microorganisms (GCM) 10K type strain sequencing project: providing services to taxonomists for standard genome sequencing and annotation.</title>
        <authorList>
            <consortium name="The Broad Institute Genomics Platform"/>
            <consortium name="The Broad Institute Genome Sequencing Center for Infectious Disease"/>
            <person name="Wu L."/>
            <person name="Ma J."/>
        </authorList>
    </citation>
    <scope>NUCLEOTIDE SEQUENCE [LARGE SCALE GENOMIC DNA]</scope>
    <source>
        <strain evidence="5">JCM 17986</strain>
    </source>
</reference>
<evidence type="ECO:0000313" key="5">
    <source>
        <dbReference type="Proteomes" id="UP001500466"/>
    </source>
</evidence>
<dbReference type="PANTHER" id="PTHR43877">
    <property type="entry name" value="AMINOALKYLPHOSPHONATE N-ACETYLTRANSFERASE-RELATED-RELATED"/>
    <property type="match status" value="1"/>
</dbReference>
<keyword evidence="1" id="KW-0808">Transferase</keyword>
<dbReference type="EMBL" id="BAABHS010000010">
    <property type="protein sequence ID" value="GAA4964990.1"/>
    <property type="molecule type" value="Genomic_DNA"/>
</dbReference>
<dbReference type="PIRSF" id="PIRSF037663">
    <property type="entry name" value="Acetyltransf_GNAT_prd"/>
    <property type="match status" value="1"/>
</dbReference>
<dbReference type="CDD" id="cd04301">
    <property type="entry name" value="NAT_SF"/>
    <property type="match status" value="1"/>
</dbReference>
<dbReference type="InterPro" id="IPR016181">
    <property type="entry name" value="Acyl_CoA_acyltransferase"/>
</dbReference>
<dbReference type="SUPFAM" id="SSF55729">
    <property type="entry name" value="Acyl-CoA N-acyltransferases (Nat)"/>
    <property type="match status" value="1"/>
</dbReference>
<dbReference type="InterPro" id="IPR000182">
    <property type="entry name" value="GNAT_dom"/>
</dbReference>
<sequence>MTTDISQLTFRLPTEDDFPRVQYGLTHWWGGLGGDAGAQQRRLLVPRLFLQHFCLTSQVVEDGEGRLVAFLVGFLSQDRADEAYIHFVGVDPEWQGSGVGRAMYERFFAAVRTAGRTRVRCLTGPANRASVAYHRRLGFRVEPGALDFDGIPATPDYDGEGLPRVLFVKEL</sequence>